<geneLocation type="plasmid" evidence="4 5">
    <name>pZMOB04</name>
</geneLocation>
<reference evidence="2" key="2">
    <citation type="submission" date="2011-06" db="EMBL/GenBank/DDBJ databases">
        <title>Complete sequence of plasmid2 of Zymomonas mobilis subsp. mobilis ATCC 10988.</title>
        <authorList>
            <consortium name="US DOE Joint Genome Institute"/>
            <person name="Lucas S."/>
            <person name="Han J."/>
            <person name="Lapidus A."/>
            <person name="Cheng J.-F."/>
            <person name="Goodwin L."/>
            <person name="Pitluck S."/>
            <person name="Saunders E."/>
            <person name="Detter J.C."/>
            <person name="Han C."/>
            <person name="Tapia R."/>
            <person name="Land M."/>
            <person name="Hauser L."/>
            <person name="Kyrpides N."/>
            <person name="Ivanova N."/>
            <person name="Mikhailova N."/>
            <person name="Pagani I."/>
            <person name="Pappas K."/>
            <person name="Woyke T."/>
        </authorList>
    </citation>
    <scope>NUCLEOTIDE SEQUENCE</scope>
    <source>
        <strain evidence="2">ATCC 10988</strain>
        <plasmid evidence="2">pZMOB02</plasmid>
    </source>
</reference>
<dbReference type="EMBL" id="CP002852">
    <property type="protein sequence ID" value="AEH63601.1"/>
    <property type="molecule type" value="Genomic_DNA"/>
</dbReference>
<dbReference type="InterPro" id="IPR046367">
    <property type="entry name" value="GapR-like_DNA-bd"/>
</dbReference>
<dbReference type="KEGG" id="zmm:Zmob_1804"/>
<dbReference type="KEGG" id="zmm:Zmob_1826"/>
<dbReference type="KEGG" id="zmm:Zmob_1856"/>
<reference evidence="4" key="4">
    <citation type="submission" date="2011-06" db="EMBL/GenBank/DDBJ databases">
        <title>Complete sequence of plasmid4 of Zymomonas mobilis subsp. mobilis ATCC 10988.</title>
        <authorList>
            <consortium name="US DOE Joint Genome Institute"/>
            <person name="Lucas S."/>
            <person name="Han J."/>
            <person name="Lapidus A."/>
            <person name="Cheng J.-F."/>
            <person name="Goodwin L."/>
            <person name="Pitluck S."/>
            <person name="Saunders E."/>
            <person name="Detter J.C."/>
            <person name="Han C."/>
            <person name="Tapia R."/>
            <person name="Land M."/>
            <person name="Hauser L."/>
            <person name="Kyrpides N."/>
            <person name="Ivanova N."/>
            <person name="Mikhailova N."/>
            <person name="Pagani I."/>
            <person name="Pappas K."/>
            <person name="Woyke T."/>
        </authorList>
    </citation>
    <scope>NUCLEOTIDE SEQUENCE</scope>
    <source>
        <strain evidence="4">ATCC 10988</strain>
        <plasmid evidence="4">pZMOB04</plasmid>
    </source>
</reference>
<evidence type="ECO:0000313" key="3">
    <source>
        <dbReference type="EMBL" id="AEH63618.1"/>
    </source>
</evidence>
<gene>
    <name evidence="2" type="ordered locus">Zmob_1804</name>
    <name evidence="3" type="ordered locus">Zmob_1826</name>
    <name evidence="4" type="ordered locus">Zmob_1856</name>
</gene>
<reference evidence="3" key="3">
    <citation type="submission" date="2011-06" db="EMBL/GenBank/DDBJ databases">
        <title>Complete sequence of plasmid3 of Zymomonas mobilis subsp. mobilis ATCC 10988.</title>
        <authorList>
            <consortium name="US DOE Joint Genome Institute"/>
            <person name="Lucas S."/>
            <person name="Han J."/>
            <person name="Lapidus A."/>
            <person name="Cheng J.-F."/>
            <person name="Goodwin L."/>
            <person name="Pitluck S."/>
            <person name="Saunders E."/>
            <person name="Detter J.C."/>
            <person name="Han C."/>
            <person name="Tapia R."/>
            <person name="Land M."/>
            <person name="Hauser L."/>
            <person name="Kyrpides N."/>
            <person name="Ivanova N."/>
            <person name="Mikhailova N."/>
            <person name="Pagani I."/>
            <person name="Pappas K."/>
            <person name="Woyke T."/>
        </authorList>
    </citation>
    <scope>NUCLEOTIDE SEQUENCE</scope>
    <source>
        <strain evidence="3">ATCC 10988</strain>
        <plasmid evidence="3">pZMOB03</plasmid>
    </source>
</reference>
<evidence type="ECO:0000313" key="4">
    <source>
        <dbReference type="EMBL" id="AEH63645.1"/>
    </source>
</evidence>
<keyword evidence="3" id="KW-0614">Plasmid</keyword>
<dbReference type="AlphaFoldDB" id="A0A0H3G0X5"/>
<dbReference type="Pfam" id="PF10073">
    <property type="entry name" value="GapR_DNA-bd"/>
    <property type="match status" value="1"/>
</dbReference>
<dbReference type="Proteomes" id="UP000001494">
    <property type="component" value="Plasmid pZMOB03"/>
</dbReference>
<proteinExistence type="predicted"/>
<dbReference type="HOGENOM" id="CLU_2541857_0_0_5"/>
<feature type="domain" description="GapR-like DNA-binding" evidence="1">
    <location>
        <begin position="7"/>
        <end position="55"/>
    </location>
</feature>
<dbReference type="GO" id="GO:0003677">
    <property type="term" value="F:DNA binding"/>
    <property type="evidence" value="ECO:0007669"/>
    <property type="project" value="InterPro"/>
</dbReference>
<evidence type="ECO:0000259" key="1">
    <source>
        <dbReference type="Pfam" id="PF10073"/>
    </source>
</evidence>
<accession>A0A0H3G0X5</accession>
<dbReference type="OrthoDB" id="7599968at2"/>
<dbReference type="Proteomes" id="UP000001494">
    <property type="component" value="Plasmid pZMOB04"/>
</dbReference>
<dbReference type="Proteomes" id="UP000001494">
    <property type="component" value="Plasmid pZMOB02"/>
</dbReference>
<dbReference type="EMBL" id="CP002854">
    <property type="protein sequence ID" value="AEH63645.1"/>
    <property type="molecule type" value="Genomic_DNA"/>
</dbReference>
<dbReference type="EMBL" id="CP002853">
    <property type="protein sequence ID" value="AEH63618.1"/>
    <property type="molecule type" value="Genomic_DNA"/>
</dbReference>
<evidence type="ECO:0000313" key="2">
    <source>
        <dbReference type="EMBL" id="AEH63601.1"/>
    </source>
</evidence>
<name>A0A0H3G0X5_ZYMMA</name>
<geneLocation type="plasmid" evidence="2 5">
    <name>pZMOB02</name>
</geneLocation>
<dbReference type="RefSeq" id="WP_014466426.1">
    <property type="nucleotide sequence ID" value="NC_017181.1"/>
</dbReference>
<organism evidence="3 5">
    <name type="scientific">Zymomonas mobilis subsp. mobilis (strain ATCC 10988 / DSM 424 / LMG 404 / NCIMB 8938 / NRRL B-806 / ZM1)</name>
    <dbReference type="NCBI Taxonomy" id="555217"/>
    <lineage>
        <taxon>Bacteria</taxon>
        <taxon>Pseudomonadati</taxon>
        <taxon>Pseudomonadota</taxon>
        <taxon>Alphaproteobacteria</taxon>
        <taxon>Sphingomonadales</taxon>
        <taxon>Zymomonadaceae</taxon>
        <taxon>Zymomonas</taxon>
    </lineage>
</organism>
<protein>
    <recommendedName>
        <fullName evidence="1">GapR-like DNA-binding domain-containing protein</fullName>
    </recommendedName>
</protein>
<sequence length="83" mass="9528">MSSIHATEELTEKLQSIIRLEEEKARLDGQIAEAYRDLKGQKYDIKKAKLAVSRSRKGHPENSIRILINQIVNDRAMSRKLVP</sequence>
<geneLocation type="plasmid" evidence="3 5">
    <name>pZMOB03</name>
</geneLocation>
<reference evidence="3 5" key="1">
    <citation type="journal article" date="2011" name="J. Bacteriol.">
        <title>Genome sequence of the ethanol-producing Zymomonas mobilis subsp. mobilis lectotype strain ATCC 10988.</title>
        <authorList>
            <person name="Pappas K.M."/>
            <person name="Kouvelis V.N."/>
            <person name="Saunders E."/>
            <person name="Brettin T.S."/>
            <person name="Bruce D."/>
            <person name="Detter C."/>
            <person name="Balakireva M."/>
            <person name="Han C.S."/>
            <person name="Savvakis G."/>
            <person name="Kyrpides N.C."/>
            <person name="Typas M.A."/>
        </authorList>
    </citation>
    <scope>NUCLEOTIDE SEQUENCE [LARGE SCALE GENOMIC DNA]</scope>
    <source>
        <strain evidence="3">ATCC 10988</strain>
        <strain evidence="5">ATCC 10988 / DSM 424 / CCUG 17860 / LMG 404 / NCIMB 8938 / NRRL B-806 / ZM1</strain>
        <plasmid evidence="2">pZMOB02</plasmid>
        <plasmid evidence="3">pZMOB03</plasmid>
        <plasmid evidence="4">pZMOB04</plasmid>
    </source>
</reference>
<evidence type="ECO:0000313" key="5">
    <source>
        <dbReference type="Proteomes" id="UP000001494"/>
    </source>
</evidence>